<dbReference type="Gene3D" id="3.40.1810.10">
    <property type="entry name" value="Transcription factor, MADS-box"/>
    <property type="match status" value="1"/>
</dbReference>
<evidence type="ECO:0000256" key="2">
    <source>
        <dbReference type="ARBA" id="ARBA00023015"/>
    </source>
</evidence>
<keyword evidence="5" id="KW-0539">Nucleus</keyword>
<keyword evidence="9" id="KW-1185">Reference proteome</keyword>
<evidence type="ECO:0000313" key="8">
    <source>
        <dbReference type="EMBL" id="EOA31928.1"/>
    </source>
</evidence>
<dbReference type="CDD" id="cd00266">
    <property type="entry name" value="MADS_SRF_like"/>
    <property type="match status" value="1"/>
</dbReference>
<keyword evidence="3" id="KW-0238">DNA-binding</keyword>
<reference evidence="9" key="1">
    <citation type="journal article" date="2013" name="Nat. Genet.">
        <title>The Capsella rubella genome and the genomic consequences of rapid mating system evolution.</title>
        <authorList>
            <person name="Slotte T."/>
            <person name="Hazzouri K.M."/>
            <person name="Agren J.A."/>
            <person name="Koenig D."/>
            <person name="Maumus F."/>
            <person name="Guo Y.L."/>
            <person name="Steige K."/>
            <person name="Platts A.E."/>
            <person name="Escobar J.S."/>
            <person name="Newman L.K."/>
            <person name="Wang W."/>
            <person name="Mandakova T."/>
            <person name="Vello E."/>
            <person name="Smith L.M."/>
            <person name="Henz S.R."/>
            <person name="Steffen J."/>
            <person name="Takuno S."/>
            <person name="Brandvain Y."/>
            <person name="Coop G."/>
            <person name="Andolfatto P."/>
            <person name="Hu T.T."/>
            <person name="Blanchette M."/>
            <person name="Clark R.M."/>
            <person name="Quesneville H."/>
            <person name="Nordborg M."/>
            <person name="Gaut B.S."/>
            <person name="Lysak M.A."/>
            <person name="Jenkins J."/>
            <person name="Grimwood J."/>
            <person name="Chapman J."/>
            <person name="Prochnik S."/>
            <person name="Shu S."/>
            <person name="Rokhsar D."/>
            <person name="Schmutz J."/>
            <person name="Weigel D."/>
            <person name="Wright S.I."/>
        </authorList>
    </citation>
    <scope>NUCLEOTIDE SEQUENCE [LARGE SCALE GENOMIC DNA]</scope>
    <source>
        <strain evidence="9">cv. Monte Gargano</strain>
    </source>
</reference>
<dbReference type="EMBL" id="KB870807">
    <property type="protein sequence ID" value="EOA31928.1"/>
    <property type="molecule type" value="Genomic_DNA"/>
</dbReference>
<feature type="domain" description="MADS-box" evidence="7">
    <location>
        <begin position="1"/>
        <end position="52"/>
    </location>
</feature>
<dbReference type="InterPro" id="IPR050142">
    <property type="entry name" value="MADS-box/MEF2_TF"/>
</dbReference>
<evidence type="ECO:0000259" key="7">
    <source>
        <dbReference type="PROSITE" id="PS50066"/>
    </source>
</evidence>
<evidence type="ECO:0000256" key="6">
    <source>
        <dbReference type="SAM" id="MobiDB-lite"/>
    </source>
</evidence>
<comment type="subcellular location">
    <subcellularLocation>
        <location evidence="1">Nucleus</location>
    </subcellularLocation>
</comment>
<dbReference type="GO" id="GO:0000987">
    <property type="term" value="F:cis-regulatory region sequence-specific DNA binding"/>
    <property type="evidence" value="ECO:0007669"/>
    <property type="project" value="InterPro"/>
</dbReference>
<dbReference type="InterPro" id="IPR036879">
    <property type="entry name" value="TF_MADSbox_sf"/>
</dbReference>
<evidence type="ECO:0000256" key="1">
    <source>
        <dbReference type="ARBA" id="ARBA00004123"/>
    </source>
</evidence>
<accession>R0I692</accession>
<dbReference type="GO" id="GO:0045944">
    <property type="term" value="P:positive regulation of transcription by RNA polymerase II"/>
    <property type="evidence" value="ECO:0007669"/>
    <property type="project" value="InterPro"/>
</dbReference>
<organism evidence="8 9">
    <name type="scientific">Capsella rubella</name>
    <dbReference type="NCBI Taxonomy" id="81985"/>
    <lineage>
        <taxon>Eukaryota</taxon>
        <taxon>Viridiplantae</taxon>
        <taxon>Streptophyta</taxon>
        <taxon>Embryophyta</taxon>
        <taxon>Tracheophyta</taxon>
        <taxon>Spermatophyta</taxon>
        <taxon>Magnoliopsida</taxon>
        <taxon>eudicotyledons</taxon>
        <taxon>Gunneridae</taxon>
        <taxon>Pentapetalae</taxon>
        <taxon>rosids</taxon>
        <taxon>malvids</taxon>
        <taxon>Brassicales</taxon>
        <taxon>Brassicaceae</taxon>
        <taxon>Camelineae</taxon>
        <taxon>Capsella</taxon>
    </lineage>
</organism>
<dbReference type="GO" id="GO:0005634">
    <property type="term" value="C:nucleus"/>
    <property type="evidence" value="ECO:0007669"/>
    <property type="project" value="UniProtKB-SubCell"/>
</dbReference>
<proteinExistence type="predicted"/>
<dbReference type="SMART" id="SM00432">
    <property type="entry name" value="MADS"/>
    <property type="match status" value="1"/>
</dbReference>
<dbReference type="PROSITE" id="PS50066">
    <property type="entry name" value="MADS_BOX_2"/>
    <property type="match status" value="1"/>
</dbReference>
<dbReference type="FunFam" id="3.40.1810.10:FF:000024">
    <property type="entry name" value="Agamous-like MADS-box protein AGL80"/>
    <property type="match status" value="1"/>
</dbReference>
<evidence type="ECO:0000256" key="4">
    <source>
        <dbReference type="ARBA" id="ARBA00023163"/>
    </source>
</evidence>
<dbReference type="InterPro" id="IPR002100">
    <property type="entry name" value="TF_MADSbox"/>
</dbReference>
<dbReference type="AlphaFoldDB" id="R0I692"/>
<dbReference type="STRING" id="81985.R0I692"/>
<dbReference type="GO" id="GO:0000981">
    <property type="term" value="F:DNA-binding transcription factor activity, RNA polymerase II-specific"/>
    <property type="evidence" value="ECO:0007669"/>
    <property type="project" value="InterPro"/>
</dbReference>
<protein>
    <recommendedName>
        <fullName evidence="7">MADS-box domain-containing protein</fullName>
    </recommendedName>
</protein>
<dbReference type="InterPro" id="IPR033897">
    <property type="entry name" value="SRF-like_MADS-box"/>
</dbReference>
<keyword evidence="4" id="KW-0804">Transcription</keyword>
<name>R0I692_9BRAS</name>
<dbReference type="SUPFAM" id="SSF55455">
    <property type="entry name" value="SRF-like"/>
    <property type="match status" value="1"/>
</dbReference>
<dbReference type="GO" id="GO:0046983">
    <property type="term" value="F:protein dimerization activity"/>
    <property type="evidence" value="ECO:0007669"/>
    <property type="project" value="InterPro"/>
</dbReference>
<dbReference type="Proteomes" id="UP000029121">
    <property type="component" value="Unassembled WGS sequence"/>
</dbReference>
<evidence type="ECO:0000256" key="5">
    <source>
        <dbReference type="ARBA" id="ARBA00023242"/>
    </source>
</evidence>
<feature type="region of interest" description="Disordered" evidence="6">
    <location>
        <begin position="221"/>
        <end position="245"/>
    </location>
</feature>
<keyword evidence="2" id="KW-0805">Transcription regulation</keyword>
<evidence type="ECO:0000313" key="9">
    <source>
        <dbReference type="Proteomes" id="UP000029121"/>
    </source>
</evidence>
<gene>
    <name evidence="8" type="ORF">CARUB_v10015167mg</name>
</gene>
<evidence type="ECO:0000256" key="3">
    <source>
        <dbReference type="ARBA" id="ARBA00023125"/>
    </source>
</evidence>
<dbReference type="PANTHER" id="PTHR48019">
    <property type="entry name" value="SERUM RESPONSE FACTOR HOMOLOG"/>
    <property type="match status" value="1"/>
</dbReference>
<dbReference type="Pfam" id="PF00319">
    <property type="entry name" value="SRF-TF"/>
    <property type="match status" value="1"/>
</dbReference>
<sequence length="245" mass="28417">MTRKKLNLSYIDNDSMRKATFNKRKKGFMKKIHELTVLCGIEACAVVYNPSNSTPEAWPSNSGVKNVVEKFEMLTEVEQEKRMVNHEGFLKQNISKAVANNNKKMKDNGERLMKEVMFQLLRGKRDEFKLTNKNREDLCNYIDQYLRELHHHKNETLKRSSEATNAMAPPSMVEPIISSSEIPEEVNTLTGAAADQQEYYPVGLSDQYQYQQQYEYPIEPQDLIDNPSQNQDQQEEWLISNDGPF</sequence>
<dbReference type="PRINTS" id="PR00404">
    <property type="entry name" value="MADSDOMAIN"/>
</dbReference>
<dbReference type="eggNOG" id="KOG0014">
    <property type="taxonomic scope" value="Eukaryota"/>
</dbReference>